<dbReference type="GO" id="GO:0005126">
    <property type="term" value="F:cytokine receptor binding"/>
    <property type="evidence" value="ECO:0007669"/>
    <property type="project" value="TreeGrafter"/>
</dbReference>
<feature type="coiled-coil region" evidence="15">
    <location>
        <begin position="866"/>
        <end position="893"/>
    </location>
</feature>
<evidence type="ECO:0000256" key="9">
    <source>
        <dbReference type="ARBA" id="ARBA00023136"/>
    </source>
</evidence>
<dbReference type="OrthoDB" id="1915767at2759"/>
<name>A0A8B7ZU53_ACAPL</name>
<keyword evidence="15" id="KW-0175">Coiled coil</keyword>
<keyword evidence="6 14" id="KW-0418">Kinase</keyword>
<accession>A0A8B7ZU53</accession>
<dbReference type="Pfam" id="PF07714">
    <property type="entry name" value="PK_Tyr_Ser-Thr"/>
    <property type="match status" value="2"/>
</dbReference>
<dbReference type="FunFam" id="1.10.510.10:FF:001512">
    <property type="entry name" value="Receptor tyrosine-protein kinase erbB-2"/>
    <property type="match status" value="1"/>
</dbReference>
<dbReference type="CDD" id="cd14473">
    <property type="entry name" value="FERM_B-lobe"/>
    <property type="match status" value="1"/>
</dbReference>
<dbReference type="InterPro" id="IPR051286">
    <property type="entry name" value="JAK"/>
</dbReference>
<feature type="domain" description="FERM" evidence="18">
    <location>
        <begin position="31"/>
        <end position="327"/>
    </location>
</feature>
<evidence type="ECO:0000259" key="18">
    <source>
        <dbReference type="PROSITE" id="PS50057"/>
    </source>
</evidence>
<dbReference type="InterPro" id="IPR036860">
    <property type="entry name" value="SH2_dom_sf"/>
</dbReference>
<dbReference type="PROSITE" id="PS00109">
    <property type="entry name" value="PROTEIN_KINASE_TYR"/>
    <property type="match status" value="1"/>
</dbReference>
<dbReference type="GO" id="GO:0048468">
    <property type="term" value="P:cell development"/>
    <property type="evidence" value="ECO:0007669"/>
    <property type="project" value="UniProtKB-ARBA"/>
</dbReference>
<dbReference type="InterPro" id="IPR011993">
    <property type="entry name" value="PH-like_dom_sf"/>
</dbReference>
<dbReference type="PROSITE" id="PS50057">
    <property type="entry name" value="FERM_3"/>
    <property type="match status" value="1"/>
</dbReference>
<keyword evidence="8 12" id="KW-0727">SH2 domain</keyword>
<keyword evidence="10 14" id="KW-0829">Tyrosine-protein kinase</keyword>
<dbReference type="Gene3D" id="3.30.505.10">
    <property type="entry name" value="SH2 domain"/>
    <property type="match status" value="1"/>
</dbReference>
<dbReference type="Pfam" id="PF18379">
    <property type="entry name" value="FERM_F1"/>
    <property type="match status" value="1"/>
</dbReference>
<reference evidence="20" key="1">
    <citation type="submission" date="2025-08" db="UniProtKB">
        <authorList>
            <consortium name="RefSeq"/>
        </authorList>
    </citation>
    <scope>IDENTIFICATION</scope>
</reference>
<dbReference type="InterPro" id="IPR001245">
    <property type="entry name" value="Ser-Thr/Tyr_kinase_cat_dom"/>
</dbReference>
<evidence type="ECO:0000256" key="10">
    <source>
        <dbReference type="ARBA" id="ARBA00023137"/>
    </source>
</evidence>
<gene>
    <name evidence="20" type="primary">LOC110989207</name>
</gene>
<dbReference type="SUPFAM" id="SSF56112">
    <property type="entry name" value="Protein kinase-like (PK-like)"/>
    <property type="match status" value="2"/>
</dbReference>
<dbReference type="InterPro" id="IPR020635">
    <property type="entry name" value="Tyr_kinase_cat_dom"/>
</dbReference>
<dbReference type="Proteomes" id="UP000694845">
    <property type="component" value="Unplaced"/>
</dbReference>
<dbReference type="GO" id="GO:0008284">
    <property type="term" value="P:positive regulation of cell population proliferation"/>
    <property type="evidence" value="ECO:0007669"/>
    <property type="project" value="UniProtKB-ARBA"/>
</dbReference>
<dbReference type="KEGG" id="aplc:110989207"/>
<evidence type="ECO:0000259" key="16">
    <source>
        <dbReference type="PROSITE" id="PS50001"/>
    </source>
</evidence>
<keyword evidence="2" id="KW-0597">Phosphoprotein</keyword>
<evidence type="ECO:0000313" key="19">
    <source>
        <dbReference type="Proteomes" id="UP000694845"/>
    </source>
</evidence>
<keyword evidence="4" id="KW-0677">Repeat</keyword>
<dbReference type="PANTHER" id="PTHR45807">
    <property type="entry name" value="TYROSINE-PROTEIN KINASE HOPSCOTCH"/>
    <property type="match status" value="1"/>
</dbReference>
<dbReference type="InterPro" id="IPR041155">
    <property type="entry name" value="FERM_F1"/>
</dbReference>
<evidence type="ECO:0000256" key="13">
    <source>
        <dbReference type="PROSITE-ProRule" id="PRU10141"/>
    </source>
</evidence>
<dbReference type="SUPFAM" id="SSF55550">
    <property type="entry name" value="SH2 domain"/>
    <property type="match status" value="1"/>
</dbReference>
<comment type="subcellular location">
    <subcellularLocation>
        <location evidence="1">Endomembrane system</location>
    </subcellularLocation>
</comment>
<evidence type="ECO:0000256" key="3">
    <source>
        <dbReference type="ARBA" id="ARBA00022679"/>
    </source>
</evidence>
<keyword evidence="5 13" id="KW-0547">Nucleotide-binding</keyword>
<dbReference type="InterPro" id="IPR000719">
    <property type="entry name" value="Prot_kinase_dom"/>
</dbReference>
<evidence type="ECO:0000256" key="2">
    <source>
        <dbReference type="ARBA" id="ARBA00022553"/>
    </source>
</evidence>
<protein>
    <recommendedName>
        <fullName evidence="14">Tyrosine-protein kinase</fullName>
        <ecNumber evidence="14">2.7.10.2</ecNumber>
    </recommendedName>
</protein>
<evidence type="ECO:0000259" key="17">
    <source>
        <dbReference type="PROSITE" id="PS50011"/>
    </source>
</evidence>
<dbReference type="CDD" id="cd00192">
    <property type="entry name" value="PTKc"/>
    <property type="match status" value="1"/>
</dbReference>
<keyword evidence="7 13" id="KW-0067">ATP-binding</keyword>
<dbReference type="SMART" id="SM00219">
    <property type="entry name" value="TyrKc"/>
    <property type="match status" value="2"/>
</dbReference>
<dbReference type="GO" id="GO:0007259">
    <property type="term" value="P:cell surface receptor signaling pathway via JAK-STAT"/>
    <property type="evidence" value="ECO:0007669"/>
    <property type="project" value="TreeGrafter"/>
</dbReference>
<evidence type="ECO:0000256" key="4">
    <source>
        <dbReference type="ARBA" id="ARBA00022737"/>
    </source>
</evidence>
<dbReference type="PROSITE" id="PS50001">
    <property type="entry name" value="SH2"/>
    <property type="match status" value="1"/>
</dbReference>
<dbReference type="InterPro" id="IPR017441">
    <property type="entry name" value="Protein_kinase_ATP_BS"/>
</dbReference>
<dbReference type="InterPro" id="IPR016251">
    <property type="entry name" value="Tyr_kinase_non-rcpt_Jak/Tyk2"/>
</dbReference>
<evidence type="ECO:0000313" key="20">
    <source>
        <dbReference type="RefSeq" id="XP_022109093.1"/>
    </source>
</evidence>
<dbReference type="RefSeq" id="XP_022109093.1">
    <property type="nucleotide sequence ID" value="XM_022253401.1"/>
</dbReference>
<dbReference type="PANTHER" id="PTHR45807:SF7">
    <property type="entry name" value="TYROSINE-PROTEIN KINASE HOPSCOTCH"/>
    <property type="match status" value="1"/>
</dbReference>
<organism evidence="19 20">
    <name type="scientific">Acanthaster planci</name>
    <name type="common">Crown-of-thorns starfish</name>
    <dbReference type="NCBI Taxonomy" id="133434"/>
    <lineage>
        <taxon>Eukaryota</taxon>
        <taxon>Metazoa</taxon>
        <taxon>Echinodermata</taxon>
        <taxon>Eleutherozoa</taxon>
        <taxon>Asterozoa</taxon>
        <taxon>Asteroidea</taxon>
        <taxon>Valvatacea</taxon>
        <taxon>Valvatida</taxon>
        <taxon>Acanthasteridae</taxon>
        <taxon>Acanthaster</taxon>
    </lineage>
</organism>
<dbReference type="GeneID" id="110989207"/>
<dbReference type="SUPFAM" id="SSF50729">
    <property type="entry name" value="PH domain-like"/>
    <property type="match status" value="1"/>
</dbReference>
<dbReference type="InterPro" id="IPR011009">
    <property type="entry name" value="Kinase-like_dom_sf"/>
</dbReference>
<dbReference type="SUPFAM" id="SSF47031">
    <property type="entry name" value="Second domain of FERM"/>
    <property type="match status" value="1"/>
</dbReference>
<dbReference type="Pfam" id="PF21990">
    <property type="entry name" value="SH2_1"/>
    <property type="match status" value="1"/>
</dbReference>
<dbReference type="InterPro" id="IPR035963">
    <property type="entry name" value="FERM_2"/>
</dbReference>
<evidence type="ECO:0000256" key="1">
    <source>
        <dbReference type="ARBA" id="ARBA00004308"/>
    </source>
</evidence>
<feature type="domain" description="SH2" evidence="16">
    <location>
        <begin position="346"/>
        <end position="423"/>
    </location>
</feature>
<dbReference type="GO" id="GO:0035556">
    <property type="term" value="P:intracellular signal transduction"/>
    <property type="evidence" value="ECO:0007669"/>
    <property type="project" value="InterPro"/>
</dbReference>
<dbReference type="PROSITE" id="PS50011">
    <property type="entry name" value="PROTEIN_KINASE_DOM"/>
    <property type="match status" value="2"/>
</dbReference>
<keyword evidence="9" id="KW-0472">Membrane</keyword>
<evidence type="ECO:0000256" key="15">
    <source>
        <dbReference type="SAM" id="Coils"/>
    </source>
</evidence>
<dbReference type="GO" id="GO:0005829">
    <property type="term" value="C:cytosol"/>
    <property type="evidence" value="ECO:0007669"/>
    <property type="project" value="TreeGrafter"/>
</dbReference>
<dbReference type="InterPro" id="IPR008266">
    <property type="entry name" value="Tyr_kinase_AS"/>
</dbReference>
<dbReference type="Pfam" id="PF18377">
    <property type="entry name" value="FERM_F2"/>
    <property type="match status" value="1"/>
</dbReference>
<dbReference type="Gene3D" id="2.30.29.30">
    <property type="entry name" value="Pleckstrin-homology domain (PH domain)/Phosphotyrosine-binding domain (PTB)"/>
    <property type="match status" value="1"/>
</dbReference>
<dbReference type="InterPro" id="IPR000980">
    <property type="entry name" value="SH2"/>
</dbReference>
<dbReference type="InterPro" id="IPR019749">
    <property type="entry name" value="Band_41_domain"/>
</dbReference>
<dbReference type="InterPro" id="IPR014352">
    <property type="entry name" value="FERM/acyl-CoA-bd_prot_sf"/>
</dbReference>
<dbReference type="PRINTS" id="PR01823">
    <property type="entry name" value="JANUSKINASE"/>
</dbReference>
<dbReference type="EC" id="2.7.10.2" evidence="14"/>
<dbReference type="PRINTS" id="PR00109">
    <property type="entry name" value="TYRKINASE"/>
</dbReference>
<comment type="catalytic activity">
    <reaction evidence="11 14">
        <text>L-tyrosyl-[protein] + ATP = O-phospho-L-tyrosyl-[protein] + ADP + H(+)</text>
        <dbReference type="Rhea" id="RHEA:10596"/>
        <dbReference type="Rhea" id="RHEA-COMP:10136"/>
        <dbReference type="Rhea" id="RHEA-COMP:20101"/>
        <dbReference type="ChEBI" id="CHEBI:15378"/>
        <dbReference type="ChEBI" id="CHEBI:30616"/>
        <dbReference type="ChEBI" id="CHEBI:46858"/>
        <dbReference type="ChEBI" id="CHEBI:61978"/>
        <dbReference type="ChEBI" id="CHEBI:456216"/>
        <dbReference type="EC" id="2.7.10.2"/>
    </reaction>
</comment>
<evidence type="ECO:0000256" key="12">
    <source>
        <dbReference type="PROSITE-ProRule" id="PRU00191"/>
    </source>
</evidence>
<dbReference type="AlphaFoldDB" id="A0A8B7ZU53"/>
<dbReference type="GO" id="GO:0019221">
    <property type="term" value="P:cytokine-mediated signaling pathway"/>
    <property type="evidence" value="ECO:0007669"/>
    <property type="project" value="UniProtKB-ARBA"/>
</dbReference>
<dbReference type="InterPro" id="IPR041046">
    <property type="entry name" value="FERM_F2"/>
</dbReference>
<dbReference type="GO" id="GO:0050865">
    <property type="term" value="P:regulation of cell activation"/>
    <property type="evidence" value="ECO:0007669"/>
    <property type="project" value="UniProtKB-ARBA"/>
</dbReference>
<sequence>MGIIGLCIHSKSSRDSMEMQVAPLCQGCIPLFLYTRALHGQPPFQVPHREGLTAEALCWQASRECSVPRLNANLFAIYDQAQGIWLSPATKVKPTDRQLVFRIRFHMPRSPSNITSLEESVVAYLFAQYRHDYLHNRIPNISMEESLGLMVLDMVRYAYENHHSVERCLRDNLFKKFLPKSLSKELKVLDTWKLKKKIRKSLGEFDRVERDAHNYRMMFLISLMEENRSWGVEEFATATGQRFAVSAEARGVKLIEPANQAKLFKLDFEDIVKISMFASREAGSNNWVIHVKQREDAPKEFVVESKLMAESLISLIDGYCRLLIDHYHYLFQECAPPSLVQLINSRCHGPIPLSFAKKKIEAAGKEDGIYLIRQNPEDFSSYCLTARLDGKIKNYKINVDEDGCVGLPGQRTFPDVRALADYYHCTVNCACIEGPLIKAIPYQSRDECLQLRDLSALPELPRKPPPEPQIEWIQQDNISKRRRWKRLGGGAFTSVYRGEVRKRDRGWIQVAIKCPNKDASQQVQQKFSQSVDVMSSWNNQSIIKFIGIGAGFSLIMAYAPFGSMDEYLRSQEAMIGASHQVAIAVQLIDALEYLESRKIIHGSISAHNTLVVRGLPRVRVKLGDSMLSRYYHSLPMERKLKWVRWLPPELIRANAEPTLESDRWSFGLVLWQILAYGKIPFEDKSDNEVLQLYTQHKFPPLNLHSLEPVNILIKNCWHVVPSDRVTFKHLMMELNRIFMEIQQGDEAAAMQWEVLGDEEDGPEPILEDFSEGEQSGGSDEELMDISWQASGFAGLADIDLMTTYPGQSSNQADIYPSSGRLMKFSGIEKIAMGTLEIIGPPIGEGNFGFVYFGHWNRGPMNKLPVAIKEIKENRANEQELQQFEKEIAQLSSFNHKNIVKVLGVMEAGLGNPLRLVMEYLPLGALNKFLEQKKIGNKVVSLATMLTFAQQVAQGMAYLGERNVVHRDLAARNVLVASDASVNTEPEVKISDFGLARKYTTEGYYQTSGRDRQLPVFMYAIECIWGHGKFSSMSDVWSFGVLLWEMFSYGERPKYKNEAGENASIQEIETFLRKGKRLLKPAGCPQIIYTMMNDCWHLEKLEQRLGRILEDPTLASAS</sequence>
<dbReference type="Gene3D" id="1.10.510.10">
    <property type="entry name" value="Transferase(Phosphotransferase) domain 1"/>
    <property type="match status" value="2"/>
</dbReference>
<dbReference type="SMART" id="SM00252">
    <property type="entry name" value="SH2"/>
    <property type="match status" value="1"/>
</dbReference>
<dbReference type="PROSITE" id="PS00107">
    <property type="entry name" value="PROTEIN_KINASE_ATP"/>
    <property type="match status" value="1"/>
</dbReference>
<dbReference type="Gene3D" id="3.30.200.20">
    <property type="entry name" value="Phosphorylase Kinase, domain 1"/>
    <property type="match status" value="1"/>
</dbReference>
<dbReference type="GO" id="GO:0004715">
    <property type="term" value="F:non-membrane spanning protein tyrosine kinase activity"/>
    <property type="evidence" value="ECO:0007669"/>
    <property type="project" value="UniProtKB-EC"/>
</dbReference>
<evidence type="ECO:0000256" key="11">
    <source>
        <dbReference type="ARBA" id="ARBA00051245"/>
    </source>
</evidence>
<evidence type="ECO:0000256" key="8">
    <source>
        <dbReference type="ARBA" id="ARBA00022999"/>
    </source>
</evidence>
<keyword evidence="19" id="KW-1185">Reference proteome</keyword>
<dbReference type="GO" id="GO:0050793">
    <property type="term" value="P:regulation of developmental process"/>
    <property type="evidence" value="ECO:0007669"/>
    <property type="project" value="UniProtKB-ARBA"/>
</dbReference>
<dbReference type="InterPro" id="IPR000299">
    <property type="entry name" value="FERM_domain"/>
</dbReference>
<dbReference type="SMART" id="SM00295">
    <property type="entry name" value="B41"/>
    <property type="match status" value="1"/>
</dbReference>
<feature type="domain" description="Protein kinase" evidence="17">
    <location>
        <begin position="481"/>
        <end position="739"/>
    </location>
</feature>
<evidence type="ECO:0000256" key="7">
    <source>
        <dbReference type="ARBA" id="ARBA00022840"/>
    </source>
</evidence>
<evidence type="ECO:0000256" key="6">
    <source>
        <dbReference type="ARBA" id="ARBA00022777"/>
    </source>
</evidence>
<evidence type="ECO:0000256" key="14">
    <source>
        <dbReference type="RuleBase" id="RU362096"/>
    </source>
</evidence>
<feature type="domain" description="Protein kinase" evidence="17">
    <location>
        <begin position="836"/>
        <end position="1117"/>
    </location>
</feature>
<dbReference type="OMA" id="RCHNILV"/>
<feature type="binding site" evidence="13">
    <location>
        <position position="868"/>
    </location>
    <ligand>
        <name>ATP</name>
        <dbReference type="ChEBI" id="CHEBI:30616"/>
    </ligand>
</feature>
<proteinExistence type="inferred from homology"/>
<dbReference type="GO" id="GO:0012505">
    <property type="term" value="C:endomembrane system"/>
    <property type="evidence" value="ECO:0007669"/>
    <property type="project" value="UniProtKB-SubCell"/>
</dbReference>
<dbReference type="GO" id="GO:0022407">
    <property type="term" value="P:regulation of cell-cell adhesion"/>
    <property type="evidence" value="ECO:0007669"/>
    <property type="project" value="UniProtKB-ARBA"/>
</dbReference>
<dbReference type="InterPro" id="IPR019748">
    <property type="entry name" value="FERM_central"/>
</dbReference>
<dbReference type="GO" id="GO:0030182">
    <property type="term" value="P:neuron differentiation"/>
    <property type="evidence" value="ECO:0007669"/>
    <property type="project" value="UniProtKB-ARBA"/>
</dbReference>
<dbReference type="GO" id="GO:0016020">
    <property type="term" value="C:membrane"/>
    <property type="evidence" value="ECO:0007669"/>
    <property type="project" value="InterPro"/>
</dbReference>
<evidence type="ECO:0000256" key="5">
    <source>
        <dbReference type="ARBA" id="ARBA00022741"/>
    </source>
</evidence>
<dbReference type="GO" id="GO:0005524">
    <property type="term" value="F:ATP binding"/>
    <property type="evidence" value="ECO:0007669"/>
    <property type="project" value="UniProtKB-UniRule"/>
</dbReference>
<dbReference type="Gene3D" id="1.20.80.10">
    <property type="match status" value="1"/>
</dbReference>
<comment type="similarity">
    <text evidence="14">Belongs to the protein kinase superfamily. Tyr protein kinase family.</text>
</comment>
<keyword evidence="3 14" id="KW-0808">Transferase</keyword>